<evidence type="ECO:0008006" key="3">
    <source>
        <dbReference type="Google" id="ProtNLM"/>
    </source>
</evidence>
<evidence type="ECO:0000313" key="1">
    <source>
        <dbReference type="EMBL" id="QDT21877.1"/>
    </source>
</evidence>
<accession>A0A517PR78</accession>
<keyword evidence="2" id="KW-1185">Reference proteome</keyword>
<dbReference type="RefSeq" id="WP_145186869.1">
    <property type="nucleotide sequence ID" value="NZ_CP036266.1"/>
</dbReference>
<organism evidence="1 2">
    <name type="scientific">Gimesia chilikensis</name>
    <dbReference type="NCBI Taxonomy" id="2605989"/>
    <lineage>
        <taxon>Bacteria</taxon>
        <taxon>Pseudomonadati</taxon>
        <taxon>Planctomycetota</taxon>
        <taxon>Planctomycetia</taxon>
        <taxon>Planctomycetales</taxon>
        <taxon>Planctomycetaceae</taxon>
        <taxon>Gimesia</taxon>
    </lineage>
</organism>
<evidence type="ECO:0000313" key="2">
    <source>
        <dbReference type="Proteomes" id="UP000320421"/>
    </source>
</evidence>
<gene>
    <name evidence="1" type="ORF">HG66A1_36820</name>
</gene>
<reference evidence="1 2" key="1">
    <citation type="submission" date="2019-02" db="EMBL/GenBank/DDBJ databases">
        <title>Deep-cultivation of Planctomycetes and their phenomic and genomic characterization uncovers novel biology.</title>
        <authorList>
            <person name="Wiegand S."/>
            <person name="Jogler M."/>
            <person name="Boedeker C."/>
            <person name="Pinto D."/>
            <person name="Vollmers J."/>
            <person name="Rivas-Marin E."/>
            <person name="Kohn T."/>
            <person name="Peeters S.H."/>
            <person name="Heuer A."/>
            <person name="Rast P."/>
            <person name="Oberbeckmann S."/>
            <person name="Bunk B."/>
            <person name="Jeske O."/>
            <person name="Meyerdierks A."/>
            <person name="Storesund J.E."/>
            <person name="Kallscheuer N."/>
            <person name="Luecker S."/>
            <person name="Lage O.M."/>
            <person name="Pohl T."/>
            <person name="Merkel B.J."/>
            <person name="Hornburger P."/>
            <person name="Mueller R.-W."/>
            <person name="Bruemmer F."/>
            <person name="Labrenz M."/>
            <person name="Spormann A.M."/>
            <person name="Op den Camp H."/>
            <person name="Overmann J."/>
            <person name="Amann R."/>
            <person name="Jetten M.S.M."/>
            <person name="Mascher T."/>
            <person name="Medema M.H."/>
            <person name="Devos D.P."/>
            <person name="Kaster A.-K."/>
            <person name="Ovreas L."/>
            <person name="Rohde M."/>
            <person name="Galperin M.Y."/>
            <person name="Jogler C."/>
        </authorList>
    </citation>
    <scope>NUCLEOTIDE SEQUENCE [LARGE SCALE GENOMIC DNA]</scope>
    <source>
        <strain evidence="1 2">HG66A1</strain>
    </source>
</reference>
<name>A0A517PR78_9PLAN</name>
<proteinExistence type="predicted"/>
<protein>
    <recommendedName>
        <fullName evidence="3">SGNH/GDSL hydrolase family protein</fullName>
    </recommendedName>
</protein>
<dbReference type="SUPFAM" id="SSF52266">
    <property type="entry name" value="SGNH hydrolase"/>
    <property type="match status" value="1"/>
</dbReference>
<sequence>MPELTAPEPQSGGRPVILLGASNLTRDFPLILRLLQPSIGVPCDIYTALGHGRSYGTWSRLLHRALPGISRCDLWQALPTSDRISEQPLALLTDIGNDLIYGQSVDAIFSWVRLCLDQLQAIDARVTITLLPEFTLAKLSNLRFEMTRRLFFPKNPASLPDLIQKVGQLNQRLTELAGDPRIRIVAPQPEWYGFDPIHYRASQRARLWKTILTSWELENLEQQTVRNRLLDGWYAFTYLPPAVRRRWGKEIRSSQPTRMFADGTRISVY</sequence>
<dbReference type="EMBL" id="CP036266">
    <property type="protein sequence ID" value="QDT21877.1"/>
    <property type="molecule type" value="Genomic_DNA"/>
</dbReference>
<dbReference type="AlphaFoldDB" id="A0A517PR78"/>
<dbReference type="OrthoDB" id="5562484at2"/>
<dbReference type="Proteomes" id="UP000320421">
    <property type="component" value="Chromosome"/>
</dbReference>